<comment type="caution">
    <text evidence="6">The sequence shown here is derived from an EMBL/GenBank/DDBJ whole genome shotgun (WGS) entry which is preliminary data.</text>
</comment>
<proteinExistence type="predicted"/>
<feature type="DNA-binding region" description="H-T-H motif" evidence="4">
    <location>
        <begin position="35"/>
        <end position="54"/>
    </location>
</feature>
<evidence type="ECO:0000256" key="3">
    <source>
        <dbReference type="ARBA" id="ARBA00023163"/>
    </source>
</evidence>
<organism evidence="6 7">
    <name type="scientific">Actinomadura barringtoniae</name>
    <dbReference type="NCBI Taxonomy" id="1427535"/>
    <lineage>
        <taxon>Bacteria</taxon>
        <taxon>Bacillati</taxon>
        <taxon>Actinomycetota</taxon>
        <taxon>Actinomycetes</taxon>
        <taxon>Streptosporangiales</taxon>
        <taxon>Thermomonosporaceae</taxon>
        <taxon>Actinomadura</taxon>
    </lineage>
</organism>
<dbReference type="PANTHER" id="PTHR30055:SF234">
    <property type="entry name" value="HTH-TYPE TRANSCRIPTIONAL REGULATOR BETI"/>
    <property type="match status" value="1"/>
</dbReference>
<dbReference type="Gene3D" id="1.10.357.10">
    <property type="entry name" value="Tetracycline Repressor, domain 2"/>
    <property type="match status" value="1"/>
</dbReference>
<reference evidence="6" key="1">
    <citation type="submission" date="2021-03" db="EMBL/GenBank/DDBJ databases">
        <authorList>
            <person name="Kanchanasin P."/>
            <person name="Saeng-In P."/>
            <person name="Phongsopitanun W."/>
            <person name="Yuki M."/>
            <person name="Kudo T."/>
            <person name="Ohkuma M."/>
            <person name="Tanasupawat S."/>
        </authorList>
    </citation>
    <scope>NUCLEOTIDE SEQUENCE</scope>
    <source>
        <strain evidence="6">GKU 128</strain>
    </source>
</reference>
<evidence type="ECO:0000256" key="1">
    <source>
        <dbReference type="ARBA" id="ARBA00023015"/>
    </source>
</evidence>
<evidence type="ECO:0000256" key="4">
    <source>
        <dbReference type="PROSITE-ProRule" id="PRU00335"/>
    </source>
</evidence>
<evidence type="ECO:0000256" key="2">
    <source>
        <dbReference type="ARBA" id="ARBA00023125"/>
    </source>
</evidence>
<accession>A0A939P850</accession>
<keyword evidence="1" id="KW-0805">Transcription regulation</keyword>
<keyword evidence="3" id="KW-0804">Transcription</keyword>
<keyword evidence="2 4" id="KW-0238">DNA-binding</keyword>
<dbReference type="PROSITE" id="PS50977">
    <property type="entry name" value="HTH_TETR_2"/>
    <property type="match status" value="1"/>
</dbReference>
<dbReference type="RefSeq" id="WP_208255306.1">
    <property type="nucleotide sequence ID" value="NZ_JAGEOJ010000004.1"/>
</dbReference>
<dbReference type="EMBL" id="JAGEOJ010000004">
    <property type="protein sequence ID" value="MBO2447672.1"/>
    <property type="molecule type" value="Genomic_DNA"/>
</dbReference>
<dbReference type="GO" id="GO:0000976">
    <property type="term" value="F:transcription cis-regulatory region binding"/>
    <property type="evidence" value="ECO:0007669"/>
    <property type="project" value="TreeGrafter"/>
</dbReference>
<evidence type="ECO:0000313" key="6">
    <source>
        <dbReference type="EMBL" id="MBO2447672.1"/>
    </source>
</evidence>
<dbReference type="InterPro" id="IPR009057">
    <property type="entry name" value="Homeodomain-like_sf"/>
</dbReference>
<dbReference type="PANTHER" id="PTHR30055">
    <property type="entry name" value="HTH-TYPE TRANSCRIPTIONAL REGULATOR RUTR"/>
    <property type="match status" value="1"/>
</dbReference>
<evidence type="ECO:0000313" key="7">
    <source>
        <dbReference type="Proteomes" id="UP000669179"/>
    </source>
</evidence>
<protein>
    <submittedName>
        <fullName evidence="6">TetR/AcrR family transcriptional regulator</fullName>
    </submittedName>
</protein>
<evidence type="ECO:0000259" key="5">
    <source>
        <dbReference type="PROSITE" id="PS50977"/>
    </source>
</evidence>
<dbReference type="InterPro" id="IPR050109">
    <property type="entry name" value="HTH-type_TetR-like_transc_reg"/>
</dbReference>
<dbReference type="PRINTS" id="PR00455">
    <property type="entry name" value="HTHTETR"/>
</dbReference>
<gene>
    <name evidence="6" type="ORF">J4573_11280</name>
</gene>
<dbReference type="Pfam" id="PF00440">
    <property type="entry name" value="TetR_N"/>
    <property type="match status" value="1"/>
</dbReference>
<dbReference type="GO" id="GO:0003700">
    <property type="term" value="F:DNA-binding transcription factor activity"/>
    <property type="evidence" value="ECO:0007669"/>
    <property type="project" value="TreeGrafter"/>
</dbReference>
<feature type="domain" description="HTH tetR-type" evidence="5">
    <location>
        <begin position="12"/>
        <end position="72"/>
    </location>
</feature>
<sequence length="201" mass="22677">MPPQRRIGSPDAKNRTVLLDAAEQLLLETGYGGVSSRRVAERAGLKPQLVHYYFRTMDELFLEVFRRRAEEGLRAHAQVLASDRPLQALWEFSTDPAGTALTMEFMSLAVHREEIRDEIARYAEQFRQEQTEFLKAVLERAGISTEEWPPAALSVIITSLGRMVVMEKALGMSTGHDESFALFERWLHKLEKAGSGAQDTA</sequence>
<dbReference type="AlphaFoldDB" id="A0A939P850"/>
<keyword evidence="7" id="KW-1185">Reference proteome</keyword>
<dbReference type="SUPFAM" id="SSF46689">
    <property type="entry name" value="Homeodomain-like"/>
    <property type="match status" value="1"/>
</dbReference>
<dbReference type="Proteomes" id="UP000669179">
    <property type="component" value="Unassembled WGS sequence"/>
</dbReference>
<name>A0A939P850_9ACTN</name>
<dbReference type="InterPro" id="IPR001647">
    <property type="entry name" value="HTH_TetR"/>
</dbReference>